<protein>
    <submittedName>
        <fullName evidence="1">Uncharacterized protein</fullName>
    </submittedName>
</protein>
<comment type="caution">
    <text evidence="1">The sequence shown here is derived from an EMBL/GenBank/DDBJ whole genome shotgun (WGS) entry which is preliminary data.</text>
</comment>
<gene>
    <name evidence="1" type="ORF">QC761_0033980</name>
</gene>
<organism evidence="1 2">
    <name type="scientific">Podospora bellae-mahoneyi</name>
    <dbReference type="NCBI Taxonomy" id="2093777"/>
    <lineage>
        <taxon>Eukaryota</taxon>
        <taxon>Fungi</taxon>
        <taxon>Dikarya</taxon>
        <taxon>Ascomycota</taxon>
        <taxon>Pezizomycotina</taxon>
        <taxon>Sordariomycetes</taxon>
        <taxon>Sordariomycetidae</taxon>
        <taxon>Sordariales</taxon>
        <taxon>Podosporaceae</taxon>
        <taxon>Podospora</taxon>
    </lineage>
</organism>
<keyword evidence="2" id="KW-1185">Reference proteome</keyword>
<dbReference type="RefSeq" id="XP_062734556.1">
    <property type="nucleotide sequence ID" value="XM_062872296.1"/>
</dbReference>
<evidence type="ECO:0000313" key="2">
    <source>
        <dbReference type="Proteomes" id="UP001322138"/>
    </source>
</evidence>
<dbReference type="EMBL" id="JAFFGZ010000004">
    <property type="protein sequence ID" value="KAK4645580.1"/>
    <property type="molecule type" value="Genomic_DNA"/>
</dbReference>
<dbReference type="Proteomes" id="UP001322138">
    <property type="component" value="Unassembled WGS sequence"/>
</dbReference>
<name>A0ABR0FRH1_9PEZI</name>
<dbReference type="GeneID" id="87891426"/>
<reference evidence="1 2" key="1">
    <citation type="journal article" date="2023" name="bioRxiv">
        <title>High-quality genome assemblies of four members of thePodospora anserinaspecies complex.</title>
        <authorList>
            <person name="Ament-Velasquez S.L."/>
            <person name="Vogan A.A."/>
            <person name="Wallerman O."/>
            <person name="Hartmann F."/>
            <person name="Gautier V."/>
            <person name="Silar P."/>
            <person name="Giraud T."/>
            <person name="Johannesson H."/>
        </authorList>
    </citation>
    <scope>NUCLEOTIDE SEQUENCE [LARGE SCALE GENOMIC DNA]</scope>
    <source>
        <strain evidence="1 2">CBS 112042</strain>
    </source>
</reference>
<proteinExistence type="predicted"/>
<evidence type="ECO:0000313" key="1">
    <source>
        <dbReference type="EMBL" id="KAK4645580.1"/>
    </source>
</evidence>
<sequence>MAMWKDGKDLGELATVARRLLPALSRFRGLPSLPSEGWPSVLRQLPSPHTPRAVDAIPPNLTA</sequence>
<accession>A0ABR0FRH1</accession>